<evidence type="ECO:0000313" key="1">
    <source>
        <dbReference type="EMBL" id="WVZ06093.1"/>
    </source>
</evidence>
<organism evidence="1 2">
    <name type="scientific">Vigna mungo</name>
    <name type="common">Black gram</name>
    <name type="synonym">Phaseolus mungo</name>
    <dbReference type="NCBI Taxonomy" id="3915"/>
    <lineage>
        <taxon>Eukaryota</taxon>
        <taxon>Viridiplantae</taxon>
        <taxon>Streptophyta</taxon>
        <taxon>Embryophyta</taxon>
        <taxon>Tracheophyta</taxon>
        <taxon>Spermatophyta</taxon>
        <taxon>Magnoliopsida</taxon>
        <taxon>eudicotyledons</taxon>
        <taxon>Gunneridae</taxon>
        <taxon>Pentapetalae</taxon>
        <taxon>rosids</taxon>
        <taxon>fabids</taxon>
        <taxon>Fabales</taxon>
        <taxon>Fabaceae</taxon>
        <taxon>Papilionoideae</taxon>
        <taxon>50 kb inversion clade</taxon>
        <taxon>NPAAA clade</taxon>
        <taxon>indigoferoid/millettioid clade</taxon>
        <taxon>Phaseoleae</taxon>
        <taxon>Vigna</taxon>
    </lineage>
</organism>
<dbReference type="Gene3D" id="3.20.20.140">
    <property type="entry name" value="Metal-dependent hydrolases"/>
    <property type="match status" value="1"/>
</dbReference>
<name>A0AAQ3RUZ1_VIGMU</name>
<protein>
    <submittedName>
        <fullName evidence="1">Uncharacterized protein</fullName>
    </submittedName>
</protein>
<dbReference type="EMBL" id="CP144695">
    <property type="protein sequence ID" value="WVZ06093.1"/>
    <property type="molecule type" value="Genomic_DNA"/>
</dbReference>
<dbReference type="AlphaFoldDB" id="A0AAQ3RUZ1"/>
<evidence type="ECO:0000313" key="2">
    <source>
        <dbReference type="Proteomes" id="UP001374535"/>
    </source>
</evidence>
<keyword evidence="2" id="KW-1185">Reference proteome</keyword>
<reference evidence="1 2" key="1">
    <citation type="journal article" date="2023" name="Life. Sci Alliance">
        <title>Evolutionary insights into 3D genome organization and epigenetic landscape of Vigna mungo.</title>
        <authorList>
            <person name="Junaid A."/>
            <person name="Singh B."/>
            <person name="Bhatia S."/>
        </authorList>
    </citation>
    <scope>NUCLEOTIDE SEQUENCE [LARGE SCALE GENOMIC DNA]</scope>
    <source>
        <strain evidence="1">Urdbean</strain>
    </source>
</reference>
<proteinExistence type="predicted"/>
<dbReference type="Proteomes" id="UP001374535">
    <property type="component" value="Chromosome 6"/>
</dbReference>
<gene>
    <name evidence="1" type="ORF">V8G54_019439</name>
</gene>
<sequence>MIDSNSSELTIFVFSPTNTNADIAVNFTGEAFHQTFFVRHSPILYLIPKTADGMFKGIYHGKQCHVSDIATVLNRAWAAGVTRIIVMFSSPTFHVCNVKFYYEC</sequence>
<accession>A0AAQ3RUZ1</accession>